<keyword evidence="4" id="KW-1003">Cell membrane</keyword>
<comment type="caution">
    <text evidence="12">The sequence shown here is derived from an EMBL/GenBank/DDBJ whole genome shotgun (WGS) entry which is preliminary data.</text>
</comment>
<dbReference type="Gene3D" id="1.25.40.10">
    <property type="entry name" value="Tetratricopeptide repeat domain"/>
    <property type="match status" value="2"/>
</dbReference>
<dbReference type="PANTHER" id="PTHR14699:SF0">
    <property type="entry name" value="TETRATRICOPEPTIDE REPEAT PROTEIN 21 HOMOLOG"/>
    <property type="match status" value="1"/>
</dbReference>
<evidence type="ECO:0000256" key="9">
    <source>
        <dbReference type="ARBA" id="ARBA00023244"/>
    </source>
</evidence>
<dbReference type="EMBL" id="JAELYA010000008">
    <property type="protein sequence ID" value="MBO3277480.1"/>
    <property type="molecule type" value="Genomic_DNA"/>
</dbReference>
<keyword evidence="8 10" id="KW-0472">Membrane</keyword>
<comment type="pathway">
    <text evidence="3">Porphyrin-containing compound metabolism; protoheme biosynthesis.</text>
</comment>
<evidence type="ECO:0000256" key="10">
    <source>
        <dbReference type="SAM" id="Phobius"/>
    </source>
</evidence>
<feature type="transmembrane region" description="Helical" evidence="10">
    <location>
        <begin position="42"/>
        <end position="63"/>
    </location>
</feature>
<evidence type="ECO:0000313" key="12">
    <source>
        <dbReference type="EMBL" id="MBO3277480.1"/>
    </source>
</evidence>
<gene>
    <name evidence="12" type="ORF">JFY56_19890</name>
</gene>
<dbReference type="InterPro" id="IPR040364">
    <property type="entry name" value="TTC21A/TTC21B"/>
</dbReference>
<evidence type="ECO:0000313" key="13">
    <source>
        <dbReference type="Proteomes" id="UP000669060"/>
    </source>
</evidence>
<dbReference type="InterPro" id="IPR010817">
    <property type="entry name" value="HemY_N"/>
</dbReference>
<dbReference type="SUPFAM" id="SSF48452">
    <property type="entry name" value="TPR-like"/>
    <property type="match status" value="1"/>
</dbReference>
<evidence type="ECO:0000256" key="8">
    <source>
        <dbReference type="ARBA" id="ARBA00023136"/>
    </source>
</evidence>
<dbReference type="Pfam" id="PF14559">
    <property type="entry name" value="TPR_19"/>
    <property type="match status" value="1"/>
</dbReference>
<comment type="function">
    <text evidence="1">Involved in a late step of protoheme IX synthesis.</text>
</comment>
<dbReference type="InterPro" id="IPR011990">
    <property type="entry name" value="TPR-like_helical_dom_sf"/>
</dbReference>
<protein>
    <submittedName>
        <fullName evidence="12">Tetratricopeptide repeat protein</fullName>
    </submittedName>
</protein>
<evidence type="ECO:0000256" key="5">
    <source>
        <dbReference type="ARBA" id="ARBA00022519"/>
    </source>
</evidence>
<evidence type="ECO:0000259" key="11">
    <source>
        <dbReference type="Pfam" id="PF07219"/>
    </source>
</evidence>
<keyword evidence="5" id="KW-0997">Cell inner membrane</keyword>
<dbReference type="NCBIfam" id="TIGR00540">
    <property type="entry name" value="TPR_hemY_coli"/>
    <property type="match status" value="1"/>
</dbReference>
<dbReference type="Pfam" id="PF13432">
    <property type="entry name" value="TPR_16"/>
    <property type="match status" value="1"/>
</dbReference>
<feature type="domain" description="HemY N-terminal" evidence="11">
    <location>
        <begin position="27"/>
        <end position="133"/>
    </location>
</feature>
<evidence type="ECO:0000256" key="1">
    <source>
        <dbReference type="ARBA" id="ARBA00002962"/>
    </source>
</evidence>
<evidence type="ECO:0000256" key="3">
    <source>
        <dbReference type="ARBA" id="ARBA00004744"/>
    </source>
</evidence>
<name>A0ABS3TUZ1_9PSED</name>
<dbReference type="RefSeq" id="WP_208315777.1">
    <property type="nucleotide sequence ID" value="NZ_JAELYA010000008.1"/>
</dbReference>
<evidence type="ECO:0000256" key="6">
    <source>
        <dbReference type="ARBA" id="ARBA00022692"/>
    </source>
</evidence>
<accession>A0ABS3TUZ1</accession>
<evidence type="ECO:0000256" key="7">
    <source>
        <dbReference type="ARBA" id="ARBA00022989"/>
    </source>
</evidence>
<evidence type="ECO:0000256" key="4">
    <source>
        <dbReference type="ARBA" id="ARBA00022475"/>
    </source>
</evidence>
<sequence>MSRVYLLILAIVLTATLVGLAIAEQAGYVLIAYKSFRYESSLWTFLALLALLWLAYLVVRLVLRLLGVSGRVVNPWSRFNRRRRAQMAEEQGQRDFAEGHWAQALRHLRRAAELSDRPLAHYLGAARAANELGRTEECDELLARALQREPGAEVAVGLTRAQLQINRGEFTQAREVLNQLHEQHPKHPTVLRLLQQLYVSLRDWPALCVLLPELRKERALKNTELSDLERRVWAASLEEAGEQGLGQGESTLQPLTQRWQNVPSNLRGKPLLVATYAQQLLRLGAPEEAEEVLRQALKQEYDAGLVHLYGQARGRDPAHQLQTAEAWLKARPDDAQLLLALGRLSRHNKLWGKAREYLEASLRSQRSAETCAELARLLAHLGEVERSNQLFQEGLGLIAAPVATLPRVPEKVSAT</sequence>
<dbReference type="Pfam" id="PF07219">
    <property type="entry name" value="HemY_N"/>
    <property type="match status" value="1"/>
</dbReference>
<keyword evidence="7 10" id="KW-1133">Transmembrane helix</keyword>
<comment type="subcellular location">
    <subcellularLocation>
        <location evidence="2">Cell inner membrane</location>
        <topology evidence="2">Multi-pass membrane protein</topology>
    </subcellularLocation>
</comment>
<keyword evidence="6 10" id="KW-0812">Transmembrane</keyword>
<dbReference type="Proteomes" id="UP000669060">
    <property type="component" value="Unassembled WGS sequence"/>
</dbReference>
<keyword evidence="9" id="KW-0627">Porphyrin biosynthesis</keyword>
<organism evidence="12 13">
    <name type="scientific">Pseudomonas schmalbachii</name>
    <dbReference type="NCBI Taxonomy" id="2816993"/>
    <lineage>
        <taxon>Bacteria</taxon>
        <taxon>Pseudomonadati</taxon>
        <taxon>Pseudomonadota</taxon>
        <taxon>Gammaproteobacteria</taxon>
        <taxon>Pseudomonadales</taxon>
        <taxon>Pseudomonadaceae</taxon>
        <taxon>Pseudomonas</taxon>
    </lineage>
</organism>
<evidence type="ECO:0000256" key="2">
    <source>
        <dbReference type="ARBA" id="ARBA00004429"/>
    </source>
</evidence>
<keyword evidence="13" id="KW-1185">Reference proteome</keyword>
<proteinExistence type="predicted"/>
<dbReference type="PANTHER" id="PTHR14699">
    <property type="entry name" value="STI2 PROTEIN-RELATED"/>
    <property type="match status" value="1"/>
</dbReference>
<reference evidence="12 13" key="1">
    <citation type="submission" date="2020-12" db="EMBL/GenBank/DDBJ databases">
        <title>Pseudomonas schmalbachii sp. nov. isolated from millipede gut.</title>
        <authorList>
            <person name="Shelomi M."/>
        </authorList>
    </citation>
    <scope>NUCLEOTIDE SEQUENCE [LARGE SCALE GENOMIC DNA]</scope>
    <source>
        <strain evidence="12 13">Milli4</strain>
    </source>
</reference>
<dbReference type="InterPro" id="IPR005254">
    <property type="entry name" value="Heme_biosyn_assoc_TPR_pro"/>
</dbReference>